<keyword evidence="3" id="KW-1185">Reference proteome</keyword>
<evidence type="ECO:0000313" key="4">
    <source>
        <dbReference type="Proteomes" id="UP001282288"/>
    </source>
</evidence>
<evidence type="ECO:0000313" key="1">
    <source>
        <dbReference type="EMBL" id="MDX2963513.1"/>
    </source>
</evidence>
<comment type="caution">
    <text evidence="1">The sequence shown here is derived from an EMBL/GenBank/DDBJ whole genome shotgun (WGS) entry which is preliminary data.</text>
</comment>
<dbReference type="AlphaFoldDB" id="A0AAP6EI40"/>
<dbReference type="EMBL" id="JARAWC010000022">
    <property type="protein sequence ID" value="MDX2963513.1"/>
    <property type="molecule type" value="Genomic_DNA"/>
</dbReference>
<evidence type="ECO:0000313" key="2">
    <source>
        <dbReference type="EMBL" id="MDX3018810.1"/>
    </source>
</evidence>
<protein>
    <submittedName>
        <fullName evidence="1">Uncharacterized protein</fullName>
    </submittedName>
</protein>
<organism evidence="1 4">
    <name type="scientific">Streptomyces acidiscabies</name>
    <dbReference type="NCBI Taxonomy" id="42234"/>
    <lineage>
        <taxon>Bacteria</taxon>
        <taxon>Bacillati</taxon>
        <taxon>Actinomycetota</taxon>
        <taxon>Actinomycetes</taxon>
        <taxon>Kitasatosporales</taxon>
        <taxon>Streptomycetaceae</taxon>
        <taxon>Streptomyces</taxon>
    </lineage>
</organism>
<evidence type="ECO:0000313" key="3">
    <source>
        <dbReference type="Proteomes" id="UP001272987"/>
    </source>
</evidence>
<dbReference type="Proteomes" id="UP001272987">
    <property type="component" value="Unassembled WGS sequence"/>
</dbReference>
<dbReference type="Proteomes" id="UP001282288">
    <property type="component" value="Unassembled WGS sequence"/>
</dbReference>
<proteinExistence type="predicted"/>
<name>A0AAP6EI40_9ACTN</name>
<reference evidence="1 3" key="1">
    <citation type="journal article" date="2023" name="Microb. Genom.">
        <title>Mesoterricola silvestris gen. nov., sp. nov., Mesoterricola sediminis sp. nov., Geothrix oryzae sp. nov., Geothrix edaphica sp. nov., Geothrix rubra sp. nov., and Geothrix limicola sp. nov., six novel members of Acidobacteriota isolated from soils.</title>
        <authorList>
            <person name="Weisberg A.J."/>
            <person name="Pearce E."/>
            <person name="Kramer C.G."/>
            <person name="Chang J.H."/>
            <person name="Clarke C.R."/>
        </authorList>
    </citation>
    <scope>NUCLEOTIDE SEQUENCE</scope>
    <source>
        <strain evidence="2 3">NB05-1H</strain>
        <strain evidence="1">NRRL_B-16521</strain>
    </source>
</reference>
<gene>
    <name evidence="1" type="ORF">PV399_27885</name>
    <name evidence="2" type="ORF">PV666_13050</name>
</gene>
<dbReference type="EMBL" id="JARAWP010000007">
    <property type="protein sequence ID" value="MDX3018810.1"/>
    <property type="molecule type" value="Genomic_DNA"/>
</dbReference>
<sequence length="120" mass="13855">MITRDVRLEPYRRGAARVFADRQEVGLLVTRVDVWREYTGWLWRRRMISEQELPEWMVWPVGSSGTLTADDGVVRGEDVDGELADWSAGVFRVGDAVYELEWLPVSKAEPAHREHGWDVV</sequence>
<dbReference type="GeneID" id="69813176"/>
<dbReference type="RefSeq" id="WP_010357726.1">
    <property type="nucleotide sequence ID" value="NZ_BCMK01000017.1"/>
</dbReference>
<accession>A0AAP6EI40</accession>